<evidence type="ECO:0000313" key="1">
    <source>
        <dbReference type="EMBL" id="PDO09583.1"/>
    </source>
</evidence>
<proteinExistence type="predicted"/>
<dbReference type="Proteomes" id="UP000243688">
    <property type="component" value="Unassembled WGS sequence"/>
</dbReference>
<gene>
    <name evidence="1" type="ORF">BLM47_11805</name>
</gene>
<protein>
    <submittedName>
        <fullName evidence="1">Uncharacterized protein</fullName>
    </submittedName>
</protein>
<dbReference type="AlphaFoldDB" id="A0A2A6DXX6"/>
<organism evidence="1 2">
    <name type="scientific">Candidatus Reconcilbacillus cellulovorans</name>
    <dbReference type="NCBI Taxonomy" id="1906605"/>
    <lineage>
        <taxon>Bacteria</taxon>
        <taxon>Bacillati</taxon>
        <taxon>Bacillota</taxon>
        <taxon>Bacilli</taxon>
        <taxon>Bacillales</taxon>
        <taxon>Paenibacillaceae</taxon>
        <taxon>Candidatus Reconcilbacillus</taxon>
    </lineage>
</organism>
<evidence type="ECO:0000313" key="2">
    <source>
        <dbReference type="Proteomes" id="UP000243688"/>
    </source>
</evidence>
<accession>A0A2A6DXX6</accession>
<dbReference type="EMBL" id="MOXJ01000034">
    <property type="protein sequence ID" value="PDO09583.1"/>
    <property type="molecule type" value="Genomic_DNA"/>
</dbReference>
<reference evidence="1 2" key="1">
    <citation type="submission" date="2016-12" db="EMBL/GenBank/DDBJ databases">
        <title>Candidatus Reconcilibacillus cellulovorans genome.</title>
        <authorList>
            <person name="Kolinko S."/>
            <person name="Wu Y.-W."/>
            <person name="Tachea F."/>
            <person name="Denzel E."/>
            <person name="Hiras J."/>
            <person name="Baecker N."/>
            <person name="Chan L.J."/>
            <person name="Eichorst S.A."/>
            <person name="Frey D."/>
            <person name="Adams P.D."/>
            <person name="Pray T."/>
            <person name="Tanjore D."/>
            <person name="Petzold C.J."/>
            <person name="Gladden J.M."/>
            <person name="Simmons B.A."/>
            <person name="Singer S.W."/>
        </authorList>
    </citation>
    <scope>NUCLEOTIDE SEQUENCE [LARGE SCALE GENOMIC DNA]</scope>
    <source>
        <strain evidence="1">JTherm</strain>
    </source>
</reference>
<sequence>MLKESKYNLQKPHLEYYDAGSIEDIAGVFGPREKLLFNFVYEYLKLNPDDLFEVAYYDHRIYSLKEMEQLRRRPYDPNWCYRDVSAE</sequence>
<name>A0A2A6DXX6_9BACL</name>
<comment type="caution">
    <text evidence="1">The sequence shown here is derived from an EMBL/GenBank/DDBJ whole genome shotgun (WGS) entry which is preliminary data.</text>
</comment>